<dbReference type="GO" id="GO:0046914">
    <property type="term" value="F:transition metal ion binding"/>
    <property type="evidence" value="ECO:0007669"/>
    <property type="project" value="InterPro"/>
</dbReference>
<evidence type="ECO:0000313" key="5">
    <source>
        <dbReference type="Proteomes" id="UP000435910"/>
    </source>
</evidence>
<evidence type="ECO:0000259" key="2">
    <source>
        <dbReference type="SMART" id="SM00899"/>
    </source>
</evidence>
<evidence type="ECO:0000313" key="4">
    <source>
        <dbReference type="EMBL" id="TWL27669.1"/>
    </source>
</evidence>
<reference evidence="4 5" key="1">
    <citation type="submission" date="2019-06" db="EMBL/GenBank/DDBJ databases">
        <title>Genome sequence analysis of &gt;100 Bacillus licheniformis strains suggests intrinsic resistance to this species.</title>
        <authorList>
            <person name="Wels M."/>
            <person name="Siezen R.J."/>
            <person name="Johansen E."/>
            <person name="Stuer-Lauridsen B."/>
            <person name="Bjerre K."/>
            <person name="Nielsen B.K.K."/>
        </authorList>
    </citation>
    <scope>NUCLEOTIDE SEQUENCE [LARGE SCALE GENOMIC DNA]</scope>
    <source>
        <strain evidence="4 5">BAC-16736</strain>
    </source>
</reference>
<dbReference type="InterPro" id="IPR007167">
    <property type="entry name" value="Fe-transptr_FeoA-like"/>
</dbReference>
<dbReference type="InterPro" id="IPR008988">
    <property type="entry name" value="Transcriptional_repressor_C"/>
</dbReference>
<dbReference type="Gene3D" id="2.30.30.90">
    <property type="match status" value="1"/>
</dbReference>
<evidence type="ECO:0000313" key="3">
    <source>
        <dbReference type="EMBL" id="QPR73426.1"/>
    </source>
</evidence>
<dbReference type="Proteomes" id="UP000595038">
    <property type="component" value="Chromosome"/>
</dbReference>
<reference evidence="3 6" key="2">
    <citation type="submission" date="2020-12" db="EMBL/GenBank/DDBJ databases">
        <title>FDA dAtabase for Regulatory Grade micrObial Sequences (FDA-ARGOS): Supporting development and validation of Infectious Disease Dx tests.</title>
        <authorList>
            <person name="Nelson B."/>
            <person name="Plummer A."/>
            <person name="Tallon L."/>
            <person name="Sadzewicz L."/>
            <person name="Zhao X."/>
            <person name="Boylan J."/>
            <person name="Ott S."/>
            <person name="Bowen H."/>
            <person name="Vavikolanu K."/>
            <person name="Mehta A."/>
            <person name="Aluvathingal J."/>
            <person name="Nadendla S."/>
            <person name="Myers T."/>
            <person name="Yan Y."/>
            <person name="Sichtig H."/>
        </authorList>
    </citation>
    <scope>NUCLEOTIDE SEQUENCE [LARGE SCALE GENOMIC DNA]</scope>
    <source>
        <strain evidence="3 6">FDAARGOS_923</strain>
    </source>
</reference>
<evidence type="ECO:0000313" key="6">
    <source>
        <dbReference type="Proteomes" id="UP000595038"/>
    </source>
</evidence>
<accession>A0A415J9L9</accession>
<dbReference type="Proteomes" id="UP000435910">
    <property type="component" value="Unassembled WGS sequence"/>
</dbReference>
<dbReference type="Pfam" id="PF04023">
    <property type="entry name" value="FeoA"/>
    <property type="match status" value="1"/>
</dbReference>
<name>A0A415J9L9_BACLI</name>
<dbReference type="InterPro" id="IPR038157">
    <property type="entry name" value="FeoA_core_dom"/>
</dbReference>
<dbReference type="RefSeq" id="WP_017474425.1">
    <property type="nucleotide sequence ID" value="NZ_CAJCKC010000007.1"/>
</dbReference>
<sequence length="75" mass="8590">MVLAELKQKERARIIDFSDVNELVQLRLIQLGMKEDDEICVKRKLPFGGPFMFESGGQCLGIRLGEAKKIRIEKL</sequence>
<gene>
    <name evidence="4" type="ORF">CHCC16736_2990</name>
    <name evidence="3" type="ORF">I6G80_03920</name>
</gene>
<proteinExistence type="predicted"/>
<organism evidence="4 5">
    <name type="scientific">Bacillus licheniformis</name>
    <dbReference type="NCBI Taxonomy" id="1402"/>
    <lineage>
        <taxon>Bacteria</taxon>
        <taxon>Bacillati</taxon>
        <taxon>Bacillota</taxon>
        <taxon>Bacilli</taxon>
        <taxon>Bacillales</taxon>
        <taxon>Bacillaceae</taxon>
        <taxon>Bacillus</taxon>
    </lineage>
</organism>
<keyword evidence="1" id="KW-0408">Iron</keyword>
<dbReference type="AlphaFoldDB" id="A0A415J9L9"/>
<protein>
    <submittedName>
        <fullName evidence="3">Ferrous iron transport protein A</fullName>
    </submittedName>
</protein>
<dbReference type="SUPFAM" id="SSF50037">
    <property type="entry name" value="C-terminal domain of transcriptional repressors"/>
    <property type="match status" value="1"/>
</dbReference>
<dbReference type="EMBL" id="CP065647">
    <property type="protein sequence ID" value="QPR73426.1"/>
    <property type="molecule type" value="Genomic_DNA"/>
</dbReference>
<evidence type="ECO:0000256" key="1">
    <source>
        <dbReference type="ARBA" id="ARBA00023004"/>
    </source>
</evidence>
<feature type="domain" description="Ferrous iron transporter FeoA-like" evidence="2">
    <location>
        <begin position="1"/>
        <end position="74"/>
    </location>
</feature>
<dbReference type="EMBL" id="NILC01000023">
    <property type="protein sequence ID" value="TWL27669.1"/>
    <property type="molecule type" value="Genomic_DNA"/>
</dbReference>
<dbReference type="SMART" id="SM00899">
    <property type="entry name" value="FeoA"/>
    <property type="match status" value="1"/>
</dbReference>